<reference evidence="1" key="1">
    <citation type="submission" date="2014-11" db="EMBL/GenBank/DDBJ databases">
        <authorList>
            <person name="Amaro Gonzalez C."/>
        </authorList>
    </citation>
    <scope>NUCLEOTIDE SEQUENCE</scope>
</reference>
<evidence type="ECO:0000313" key="1">
    <source>
        <dbReference type="EMBL" id="JAH62517.1"/>
    </source>
</evidence>
<proteinExistence type="predicted"/>
<dbReference type="EMBL" id="GBXM01046060">
    <property type="protein sequence ID" value="JAH62517.1"/>
    <property type="molecule type" value="Transcribed_RNA"/>
</dbReference>
<protein>
    <submittedName>
        <fullName evidence="1">Uncharacterized protein</fullName>
    </submittedName>
</protein>
<name>A0A0E9U9W1_ANGAN</name>
<reference evidence="1" key="2">
    <citation type="journal article" date="2015" name="Fish Shellfish Immunol.">
        <title>Early steps in the European eel (Anguilla anguilla)-Vibrio vulnificus interaction in the gills: Role of the RtxA13 toxin.</title>
        <authorList>
            <person name="Callol A."/>
            <person name="Pajuelo D."/>
            <person name="Ebbesson L."/>
            <person name="Teles M."/>
            <person name="MacKenzie S."/>
            <person name="Amaro C."/>
        </authorList>
    </citation>
    <scope>NUCLEOTIDE SEQUENCE</scope>
</reference>
<dbReference type="AlphaFoldDB" id="A0A0E9U9W1"/>
<accession>A0A0E9U9W1</accession>
<organism evidence="1">
    <name type="scientific">Anguilla anguilla</name>
    <name type="common">European freshwater eel</name>
    <name type="synonym">Muraena anguilla</name>
    <dbReference type="NCBI Taxonomy" id="7936"/>
    <lineage>
        <taxon>Eukaryota</taxon>
        <taxon>Metazoa</taxon>
        <taxon>Chordata</taxon>
        <taxon>Craniata</taxon>
        <taxon>Vertebrata</taxon>
        <taxon>Euteleostomi</taxon>
        <taxon>Actinopterygii</taxon>
        <taxon>Neopterygii</taxon>
        <taxon>Teleostei</taxon>
        <taxon>Anguilliformes</taxon>
        <taxon>Anguillidae</taxon>
        <taxon>Anguilla</taxon>
    </lineage>
</organism>
<sequence length="56" mass="6397">MLKVLSCDEGIQLNHHLCPTIVTGTLCCRRFRLSNATLRVLTHGCLQRSHDTLYKE</sequence>